<proteinExistence type="predicted"/>
<keyword evidence="4" id="KW-0539">Nucleus</keyword>
<dbReference type="InterPro" id="IPR004343">
    <property type="entry name" value="Plus-3_dom"/>
</dbReference>
<comment type="caution">
    <text evidence="7">The sequence shown here is derived from an EMBL/GenBank/DDBJ whole genome shotgun (WGS) entry which is preliminary data.</text>
</comment>
<dbReference type="SUPFAM" id="SSF159042">
    <property type="entry name" value="Plus3-like"/>
    <property type="match status" value="1"/>
</dbReference>
<feature type="compositionally biased region" description="Basic and acidic residues" evidence="5">
    <location>
        <begin position="235"/>
        <end position="248"/>
    </location>
</feature>
<feature type="non-terminal residue" evidence="7">
    <location>
        <position position="1"/>
    </location>
</feature>
<dbReference type="InterPro" id="IPR036128">
    <property type="entry name" value="Plus3-like_sf"/>
</dbReference>
<sequence length="644" mass="72656">MADVKVDSSDSDQDPKKKRGKNSRNTKAIHSASDQSSDEEVAPPPKKAARGRPRKSVTRHDSDSDEKQRRPFSDKMETDALSDLLKRRNAKLKRDASDQSSDGEVAIDSDKTLSSASFEDIFESFEQENFRKFEEQGIELSAQEKADFPKMTKMQKEQLIFDKGEELARRRTREAIELKNGLGKPGKVVPPKETSDEDSDRDSAKRSESPVQHTSRYESASQRSQTLSWTPSELAAERDFFPDTHGKESSSSSESSTNTRACSPTPEEEEQGTPIETKADIMKALLTRSTLAKFVHAPFFKNTVKDCFVRVNAGLPPNAYGRPYKIGLVLDVLETAKTYEFEEQRTNKGLKLQLGPSYEQIVRLESISNQHITDTEFQEWFFPMKNSKPGLPNMEQVQRKSIEIKDALHHIFTDTEVEQMNKERLRFEQKTGKFATEKRWLMNQKETLTEEGNLEKAAQIQLELQRLESVADELDRKRQGSTMGITWINKRNRNLMKEACLGDQTALDLHLGSAPIARDAKIKHVCGKGGSSSQKSAESQNTTELIDSVQQFLEELASAEPLKQTGDGPDSGVTRTELDVMRKMEGDLNMPIGQKAKAAEPEEPERVKGRAMSFEEYKAKTSSSICDLPTSVPRFLHIFVYPLF</sequence>
<comment type="subcellular location">
    <subcellularLocation>
        <location evidence="1">Nucleus</location>
    </subcellularLocation>
</comment>
<dbReference type="EMBL" id="CATQJA010002664">
    <property type="protein sequence ID" value="CAJ0582500.1"/>
    <property type="molecule type" value="Genomic_DNA"/>
</dbReference>
<evidence type="ECO:0000256" key="2">
    <source>
        <dbReference type="ARBA" id="ARBA00023015"/>
    </source>
</evidence>
<evidence type="ECO:0000259" key="6">
    <source>
        <dbReference type="PROSITE" id="PS51360"/>
    </source>
</evidence>
<gene>
    <name evidence="7" type="ORF">MSPICULIGERA_LOCUS20630</name>
</gene>
<dbReference type="PANTHER" id="PTHR13115">
    <property type="entry name" value="RNA POLYMERASE-ASSOCIATED PROTEIN RTF1 HOMOLOG"/>
    <property type="match status" value="1"/>
</dbReference>
<evidence type="ECO:0000313" key="8">
    <source>
        <dbReference type="Proteomes" id="UP001177023"/>
    </source>
</evidence>
<dbReference type="GO" id="GO:0016593">
    <property type="term" value="C:Cdc73/Paf1 complex"/>
    <property type="evidence" value="ECO:0007669"/>
    <property type="project" value="TreeGrafter"/>
</dbReference>
<dbReference type="AlphaFoldDB" id="A0AA36G7V5"/>
<reference evidence="7" key="1">
    <citation type="submission" date="2023-06" db="EMBL/GenBank/DDBJ databases">
        <authorList>
            <person name="Delattre M."/>
        </authorList>
    </citation>
    <scope>NUCLEOTIDE SEQUENCE</scope>
    <source>
        <strain evidence="7">AF72</strain>
    </source>
</reference>
<evidence type="ECO:0000256" key="3">
    <source>
        <dbReference type="ARBA" id="ARBA00023163"/>
    </source>
</evidence>
<evidence type="ECO:0000313" key="7">
    <source>
        <dbReference type="EMBL" id="CAJ0582500.1"/>
    </source>
</evidence>
<dbReference type="Gene3D" id="3.90.70.200">
    <property type="entry name" value="Plus-3 domain"/>
    <property type="match status" value="1"/>
</dbReference>
<evidence type="ECO:0000256" key="1">
    <source>
        <dbReference type="ARBA" id="ARBA00004123"/>
    </source>
</evidence>
<keyword evidence="8" id="KW-1185">Reference proteome</keyword>
<feature type="compositionally biased region" description="Polar residues" evidence="5">
    <location>
        <begin position="209"/>
        <end position="231"/>
    </location>
</feature>
<name>A0AA36G7V5_9BILA</name>
<evidence type="ECO:0000256" key="4">
    <source>
        <dbReference type="ARBA" id="ARBA00023242"/>
    </source>
</evidence>
<dbReference type="PANTHER" id="PTHR13115:SF8">
    <property type="entry name" value="RNA POLYMERASE-ASSOCIATED PROTEIN RTF1 HOMOLOG"/>
    <property type="match status" value="1"/>
</dbReference>
<dbReference type="Pfam" id="PF03126">
    <property type="entry name" value="Plus-3"/>
    <property type="match status" value="1"/>
</dbReference>
<dbReference type="GO" id="GO:0003677">
    <property type="term" value="F:DNA binding"/>
    <property type="evidence" value="ECO:0007669"/>
    <property type="project" value="InterPro"/>
</dbReference>
<protein>
    <recommendedName>
        <fullName evidence="6">Plus3 domain-containing protein</fullName>
    </recommendedName>
</protein>
<feature type="compositionally biased region" description="Polar residues" evidence="5">
    <location>
        <begin position="25"/>
        <end position="35"/>
    </location>
</feature>
<feature type="region of interest" description="Disordered" evidence="5">
    <location>
        <begin position="1"/>
        <end position="113"/>
    </location>
</feature>
<dbReference type="SMART" id="SM00719">
    <property type="entry name" value="Plus3"/>
    <property type="match status" value="1"/>
</dbReference>
<feature type="region of interest" description="Disordered" evidence="5">
    <location>
        <begin position="172"/>
        <end position="276"/>
    </location>
</feature>
<feature type="compositionally biased region" description="Basic residues" evidence="5">
    <location>
        <begin position="47"/>
        <end position="57"/>
    </location>
</feature>
<keyword evidence="3" id="KW-0804">Transcription</keyword>
<dbReference type="PROSITE" id="PS51360">
    <property type="entry name" value="PLUS3"/>
    <property type="match status" value="1"/>
</dbReference>
<dbReference type="Proteomes" id="UP001177023">
    <property type="component" value="Unassembled WGS sequence"/>
</dbReference>
<feature type="compositionally biased region" description="Basic and acidic residues" evidence="5">
    <location>
        <begin position="58"/>
        <end position="78"/>
    </location>
</feature>
<dbReference type="GO" id="GO:1990269">
    <property type="term" value="F:RNA polymerase II C-terminal domain phosphoserine binding"/>
    <property type="evidence" value="ECO:0007669"/>
    <property type="project" value="TreeGrafter"/>
</dbReference>
<organism evidence="7 8">
    <name type="scientific">Mesorhabditis spiculigera</name>
    <dbReference type="NCBI Taxonomy" id="96644"/>
    <lineage>
        <taxon>Eukaryota</taxon>
        <taxon>Metazoa</taxon>
        <taxon>Ecdysozoa</taxon>
        <taxon>Nematoda</taxon>
        <taxon>Chromadorea</taxon>
        <taxon>Rhabditida</taxon>
        <taxon>Rhabditina</taxon>
        <taxon>Rhabditomorpha</taxon>
        <taxon>Rhabditoidea</taxon>
        <taxon>Rhabditidae</taxon>
        <taxon>Mesorhabditinae</taxon>
        <taxon>Mesorhabditis</taxon>
    </lineage>
</organism>
<accession>A0AA36G7V5</accession>
<keyword evidence="2" id="KW-0805">Transcription regulation</keyword>
<evidence type="ECO:0000256" key="5">
    <source>
        <dbReference type="SAM" id="MobiDB-lite"/>
    </source>
</evidence>
<feature type="domain" description="Plus3" evidence="6">
    <location>
        <begin position="275"/>
        <end position="409"/>
    </location>
</feature>